<evidence type="ECO:0000313" key="4">
    <source>
        <dbReference type="EMBL" id="TCT16135.1"/>
    </source>
</evidence>
<dbReference type="Proteomes" id="UP000294902">
    <property type="component" value="Unassembled WGS sequence"/>
</dbReference>
<sequence length="370" mass="40934">MKKFSLLIALVLTMSFVLAGCNTNTDNEQTEINPEVPSENVTDNNNVDPGELVVYSNRNERFVQALLDKFTEDTGIKVSALHGANPLQLVEEQRNVRADIFISNDLGALGYLHSQGLLQGSNPQGIESIPADFRAEDNAFFAISVRSRGFIYNKDMISYEDMPKSNEDLFDAKWADVENGYAITRGGNGGMIGHISSLRYEWGDEKTAQWIDSIRTHAAGIYQGHGDIRRAVGAGEHAFGLVNNYYFHQQLVEPENNNVGFIYLDQGDDEMGAIANAAGLGLVNGAPNNENALIFLEWLLLPENQVLFVGESLELLINSEYGAEYPEVVAANIVEFKDLKSQDMPIKELGNYFEDTRALIEASGLDLDLR</sequence>
<evidence type="ECO:0000256" key="2">
    <source>
        <dbReference type="PIRSR" id="PIRSR002825-1"/>
    </source>
</evidence>
<feature type="chain" id="PRO_5038576218" evidence="3">
    <location>
        <begin position="20"/>
        <end position="370"/>
    </location>
</feature>
<keyword evidence="5" id="KW-1185">Reference proteome</keyword>
<reference evidence="4 5" key="1">
    <citation type="submission" date="2019-03" db="EMBL/GenBank/DDBJ databases">
        <title>Genomic Encyclopedia of Type Strains, Phase IV (KMG-IV): sequencing the most valuable type-strain genomes for metagenomic binning, comparative biology and taxonomic classification.</title>
        <authorList>
            <person name="Goeker M."/>
        </authorList>
    </citation>
    <scope>NUCLEOTIDE SEQUENCE [LARGE SCALE GENOMIC DNA]</scope>
    <source>
        <strain evidence="4 5">DSM 24629</strain>
    </source>
</reference>
<protein>
    <submittedName>
        <fullName evidence="4">Iron(III) transport system substrate-binding protein</fullName>
    </submittedName>
</protein>
<dbReference type="EMBL" id="SMAL01000002">
    <property type="protein sequence ID" value="TCT16135.1"/>
    <property type="molecule type" value="Genomic_DNA"/>
</dbReference>
<keyword evidence="2" id="KW-0408">Iron</keyword>
<accession>A0A4R3MMG4</accession>
<evidence type="ECO:0000256" key="1">
    <source>
        <dbReference type="ARBA" id="ARBA00022729"/>
    </source>
</evidence>
<dbReference type="Gene3D" id="3.40.190.10">
    <property type="entry name" value="Periplasmic binding protein-like II"/>
    <property type="match status" value="2"/>
</dbReference>
<dbReference type="PIRSF" id="PIRSF002825">
    <property type="entry name" value="CfbpA"/>
    <property type="match status" value="1"/>
</dbReference>
<evidence type="ECO:0000313" key="5">
    <source>
        <dbReference type="Proteomes" id="UP000294902"/>
    </source>
</evidence>
<evidence type="ECO:0000256" key="3">
    <source>
        <dbReference type="SAM" id="SignalP"/>
    </source>
</evidence>
<gene>
    <name evidence="4" type="ORF">EDC18_102151</name>
</gene>
<dbReference type="PROSITE" id="PS51257">
    <property type="entry name" value="PROKAR_LIPOPROTEIN"/>
    <property type="match status" value="1"/>
</dbReference>
<dbReference type="SUPFAM" id="SSF53850">
    <property type="entry name" value="Periplasmic binding protein-like II"/>
    <property type="match status" value="1"/>
</dbReference>
<feature type="binding site" evidence="2">
    <location>
        <position position="246"/>
    </location>
    <ligand>
        <name>Fe cation</name>
        <dbReference type="ChEBI" id="CHEBI:24875"/>
    </ligand>
</feature>
<dbReference type="GO" id="GO:0046872">
    <property type="term" value="F:metal ion binding"/>
    <property type="evidence" value="ECO:0007669"/>
    <property type="project" value="UniProtKB-KW"/>
</dbReference>
<feature type="signal peptide" evidence="3">
    <location>
        <begin position="1"/>
        <end position="19"/>
    </location>
</feature>
<proteinExistence type="predicted"/>
<dbReference type="Pfam" id="PF13416">
    <property type="entry name" value="SBP_bac_8"/>
    <property type="match status" value="1"/>
</dbReference>
<dbReference type="PANTHER" id="PTHR30006:SF24">
    <property type="entry name" value="SLL0237 PROTEIN"/>
    <property type="match status" value="1"/>
</dbReference>
<dbReference type="PANTHER" id="PTHR30006">
    <property type="entry name" value="THIAMINE-BINDING PERIPLASMIC PROTEIN-RELATED"/>
    <property type="match status" value="1"/>
</dbReference>
<organism evidence="4 5">
    <name type="scientific">Natranaerovirga pectinivora</name>
    <dbReference type="NCBI Taxonomy" id="682400"/>
    <lineage>
        <taxon>Bacteria</taxon>
        <taxon>Bacillati</taxon>
        <taxon>Bacillota</taxon>
        <taxon>Clostridia</taxon>
        <taxon>Lachnospirales</taxon>
        <taxon>Natranaerovirgaceae</taxon>
        <taxon>Natranaerovirga</taxon>
    </lineage>
</organism>
<dbReference type="InterPro" id="IPR006059">
    <property type="entry name" value="SBP"/>
</dbReference>
<name>A0A4R3MMG4_9FIRM</name>
<keyword evidence="1 3" id="KW-0732">Signal</keyword>
<dbReference type="AlphaFoldDB" id="A0A4R3MMG4"/>
<dbReference type="InterPro" id="IPR026045">
    <property type="entry name" value="Ferric-bd"/>
</dbReference>
<feature type="binding site" evidence="2">
    <location>
        <position position="245"/>
    </location>
    <ligand>
        <name>Fe cation</name>
        <dbReference type="ChEBI" id="CHEBI:24875"/>
    </ligand>
</feature>
<keyword evidence="2" id="KW-0479">Metal-binding</keyword>
<comment type="caution">
    <text evidence="4">The sequence shown here is derived from an EMBL/GenBank/DDBJ whole genome shotgun (WGS) entry which is preliminary data.</text>
</comment>
<dbReference type="RefSeq" id="WP_243115050.1">
    <property type="nucleotide sequence ID" value="NZ_SMAL01000002.1"/>
</dbReference>